<comment type="caution">
    <text evidence="2">The sequence shown here is derived from an EMBL/GenBank/DDBJ whole genome shotgun (WGS) entry which is preliminary data.</text>
</comment>
<evidence type="ECO:0000256" key="1">
    <source>
        <dbReference type="SAM" id="MobiDB-lite"/>
    </source>
</evidence>
<proteinExistence type="predicted"/>
<dbReference type="EMBL" id="AJIL01000107">
    <property type="protein sequence ID" value="KNE94884.1"/>
    <property type="molecule type" value="Genomic_DNA"/>
</dbReference>
<accession>A0A0L0V7B3</accession>
<name>A0A0L0V7B3_9BASI</name>
<feature type="region of interest" description="Disordered" evidence="1">
    <location>
        <begin position="1"/>
        <end position="69"/>
    </location>
</feature>
<reference evidence="3" key="1">
    <citation type="submission" date="2014-03" db="EMBL/GenBank/DDBJ databases">
        <title>The Genome Sequence of Puccinia striiformis f. sp. tritici PST-78.</title>
        <authorList>
            <consortium name="The Broad Institute Genome Sequencing Platform"/>
            <person name="Cuomo C."/>
            <person name="Hulbert S."/>
            <person name="Chen X."/>
            <person name="Walker B."/>
            <person name="Young S.K."/>
            <person name="Zeng Q."/>
            <person name="Gargeya S."/>
            <person name="Fitzgerald M."/>
            <person name="Haas B."/>
            <person name="Abouelleil A."/>
            <person name="Alvarado L."/>
            <person name="Arachchi H.M."/>
            <person name="Berlin A.M."/>
            <person name="Chapman S.B."/>
            <person name="Goldberg J."/>
            <person name="Griggs A."/>
            <person name="Gujja S."/>
            <person name="Hansen M."/>
            <person name="Howarth C."/>
            <person name="Imamovic A."/>
            <person name="Larimer J."/>
            <person name="McCowan C."/>
            <person name="Montmayeur A."/>
            <person name="Murphy C."/>
            <person name="Neiman D."/>
            <person name="Pearson M."/>
            <person name="Priest M."/>
            <person name="Roberts A."/>
            <person name="Saif S."/>
            <person name="Shea T."/>
            <person name="Sisk P."/>
            <person name="Sykes S."/>
            <person name="Wortman J."/>
            <person name="Nusbaum C."/>
            <person name="Birren B."/>
        </authorList>
    </citation>
    <scope>NUCLEOTIDE SEQUENCE [LARGE SCALE GENOMIC DNA]</scope>
    <source>
        <strain evidence="3">race PST-78</strain>
    </source>
</reference>
<gene>
    <name evidence="2" type="ORF">PSTG_11786</name>
</gene>
<keyword evidence="3" id="KW-1185">Reference proteome</keyword>
<evidence type="ECO:0000313" key="2">
    <source>
        <dbReference type="EMBL" id="KNE94884.1"/>
    </source>
</evidence>
<dbReference type="AlphaFoldDB" id="A0A0L0V7B3"/>
<organism evidence="2 3">
    <name type="scientific">Puccinia striiformis f. sp. tritici PST-78</name>
    <dbReference type="NCBI Taxonomy" id="1165861"/>
    <lineage>
        <taxon>Eukaryota</taxon>
        <taxon>Fungi</taxon>
        <taxon>Dikarya</taxon>
        <taxon>Basidiomycota</taxon>
        <taxon>Pucciniomycotina</taxon>
        <taxon>Pucciniomycetes</taxon>
        <taxon>Pucciniales</taxon>
        <taxon>Pucciniaceae</taxon>
        <taxon>Puccinia</taxon>
    </lineage>
</organism>
<dbReference type="Proteomes" id="UP000054564">
    <property type="component" value="Unassembled WGS sequence"/>
</dbReference>
<evidence type="ECO:0000313" key="3">
    <source>
        <dbReference type="Proteomes" id="UP000054564"/>
    </source>
</evidence>
<sequence length="167" mass="18522">MEGSTLQPLKVNSAGLSDAASNRVVQSHVGHPQSSQADERKRSRKHLSSQSTSLKGKLKNRKRNRRTPAASNDCYEHVWLGQLAKKKLGLRPDSPVTLAILVNSYGGCFRDLSTTGVALQVSIPTSSVRTNILPANESQKIRRHEFGINFEQDIQSFTCRSLNTYFL</sequence>
<feature type="compositionally biased region" description="Basic residues" evidence="1">
    <location>
        <begin position="56"/>
        <end position="66"/>
    </location>
</feature>
<protein>
    <submittedName>
        <fullName evidence="2">Uncharacterized protein</fullName>
    </submittedName>
</protein>